<dbReference type="SMART" id="SM00845">
    <property type="entry name" value="GatB_Yqey"/>
    <property type="match status" value="1"/>
</dbReference>
<dbReference type="GO" id="GO:0005524">
    <property type="term" value="F:ATP binding"/>
    <property type="evidence" value="ECO:0007669"/>
    <property type="project" value="UniProtKB-KW"/>
</dbReference>
<protein>
    <recommendedName>
        <fullName evidence="10">Aspartyl/glutamyl-tRNA(Asn/Gln) amidotransferase subunit B</fullName>
        <shortName evidence="10">Asp/Glu-ADT subunit B</shortName>
        <ecNumber evidence="10">6.3.5.-</ecNumber>
    </recommendedName>
</protein>
<keyword evidence="5 10" id="KW-0067">ATP-binding</keyword>
<name>A0A2M8EIJ7_UNCKA</name>
<dbReference type="Proteomes" id="UP000228781">
    <property type="component" value="Unassembled WGS sequence"/>
</dbReference>
<keyword evidence="12" id="KW-0808">Transferase</keyword>
<evidence type="ECO:0000256" key="5">
    <source>
        <dbReference type="ARBA" id="ARBA00022840"/>
    </source>
</evidence>
<dbReference type="InterPro" id="IPR017958">
    <property type="entry name" value="Gln-tRNA_amidoTrfase_suB_CS"/>
</dbReference>
<comment type="similarity">
    <text evidence="1 10">Belongs to the GatB/GatE family. GatB subfamily.</text>
</comment>
<evidence type="ECO:0000313" key="12">
    <source>
        <dbReference type="EMBL" id="PJC22445.1"/>
    </source>
</evidence>
<gene>
    <name evidence="10" type="primary">gatB</name>
    <name evidence="12" type="ORF">CO059_02470</name>
</gene>
<dbReference type="GO" id="GO:0050566">
    <property type="term" value="F:asparaginyl-tRNA synthase (glutamine-hydrolyzing) activity"/>
    <property type="evidence" value="ECO:0007669"/>
    <property type="project" value="RHEA"/>
</dbReference>
<dbReference type="PANTHER" id="PTHR11659">
    <property type="entry name" value="GLUTAMYL-TRNA GLN AMIDOTRANSFERASE SUBUNIT B MITOCHONDRIAL AND PROKARYOTIC PET112-RELATED"/>
    <property type="match status" value="1"/>
</dbReference>
<dbReference type="AlphaFoldDB" id="A0A2M8EIJ7"/>
<dbReference type="SUPFAM" id="SSF55931">
    <property type="entry name" value="Glutamine synthetase/guanido kinase"/>
    <property type="match status" value="1"/>
</dbReference>
<dbReference type="InterPro" id="IPR006075">
    <property type="entry name" value="Asn/Gln-tRNA_Trfase_suB/E_cat"/>
</dbReference>
<dbReference type="SUPFAM" id="SSF89095">
    <property type="entry name" value="GatB/YqeY motif"/>
    <property type="match status" value="2"/>
</dbReference>
<evidence type="ECO:0000256" key="1">
    <source>
        <dbReference type="ARBA" id="ARBA00005306"/>
    </source>
</evidence>
<dbReference type="GO" id="GO:0016740">
    <property type="term" value="F:transferase activity"/>
    <property type="evidence" value="ECO:0007669"/>
    <property type="project" value="UniProtKB-KW"/>
</dbReference>
<evidence type="ECO:0000256" key="6">
    <source>
        <dbReference type="ARBA" id="ARBA00022917"/>
    </source>
</evidence>
<dbReference type="InterPro" id="IPR004413">
    <property type="entry name" value="GatB"/>
</dbReference>
<dbReference type="EC" id="6.3.5.-" evidence="10"/>
<comment type="catalytic activity">
    <reaction evidence="9 10">
        <text>L-glutamyl-tRNA(Gln) + L-glutamine + ATP + H2O = L-glutaminyl-tRNA(Gln) + L-glutamate + ADP + phosphate + H(+)</text>
        <dbReference type="Rhea" id="RHEA:17521"/>
        <dbReference type="Rhea" id="RHEA-COMP:9681"/>
        <dbReference type="Rhea" id="RHEA-COMP:9684"/>
        <dbReference type="ChEBI" id="CHEBI:15377"/>
        <dbReference type="ChEBI" id="CHEBI:15378"/>
        <dbReference type="ChEBI" id="CHEBI:29985"/>
        <dbReference type="ChEBI" id="CHEBI:30616"/>
        <dbReference type="ChEBI" id="CHEBI:43474"/>
        <dbReference type="ChEBI" id="CHEBI:58359"/>
        <dbReference type="ChEBI" id="CHEBI:78520"/>
        <dbReference type="ChEBI" id="CHEBI:78521"/>
        <dbReference type="ChEBI" id="CHEBI:456216"/>
    </reaction>
</comment>
<keyword evidence="3 10" id="KW-0436">Ligase</keyword>
<feature type="domain" description="Asn/Gln amidotransferase" evidence="11">
    <location>
        <begin position="315"/>
        <end position="424"/>
    </location>
</feature>
<evidence type="ECO:0000256" key="10">
    <source>
        <dbReference type="HAMAP-Rule" id="MF_00121"/>
    </source>
</evidence>
<dbReference type="NCBIfam" id="NF004012">
    <property type="entry name" value="PRK05477.1-2"/>
    <property type="match status" value="1"/>
</dbReference>
<keyword evidence="6 10" id="KW-0648">Protein biosynthesis</keyword>
<evidence type="ECO:0000256" key="2">
    <source>
        <dbReference type="ARBA" id="ARBA00011123"/>
    </source>
</evidence>
<dbReference type="InterPro" id="IPR014746">
    <property type="entry name" value="Gln_synth/guanido_kin_cat_dom"/>
</dbReference>
<dbReference type="Pfam" id="PF02637">
    <property type="entry name" value="GatB_Yqey"/>
    <property type="match status" value="1"/>
</dbReference>
<dbReference type="Pfam" id="PF02934">
    <property type="entry name" value="GatB_N"/>
    <property type="match status" value="1"/>
</dbReference>
<dbReference type="InterPro" id="IPR018027">
    <property type="entry name" value="Asn/Gln_amidotransferase"/>
</dbReference>
<evidence type="ECO:0000259" key="11">
    <source>
        <dbReference type="SMART" id="SM00845"/>
    </source>
</evidence>
<evidence type="ECO:0000256" key="3">
    <source>
        <dbReference type="ARBA" id="ARBA00022598"/>
    </source>
</evidence>
<dbReference type="InterPro" id="IPR017959">
    <property type="entry name" value="Asn/Gln-tRNA_amidoTrfase_suB/E"/>
</dbReference>
<evidence type="ECO:0000256" key="8">
    <source>
        <dbReference type="ARBA" id="ARBA00047380"/>
    </source>
</evidence>
<dbReference type="GO" id="GO:0050567">
    <property type="term" value="F:glutaminyl-tRNA synthase (glutamine-hydrolyzing) activity"/>
    <property type="evidence" value="ECO:0007669"/>
    <property type="project" value="UniProtKB-UniRule"/>
</dbReference>
<proteinExistence type="inferred from homology"/>
<comment type="caution">
    <text evidence="12">The sequence shown here is derived from an EMBL/GenBank/DDBJ whole genome shotgun (WGS) entry which is preliminary data.</text>
</comment>
<dbReference type="GO" id="GO:0070681">
    <property type="term" value="P:glutaminyl-tRNAGln biosynthesis via transamidation"/>
    <property type="evidence" value="ECO:0007669"/>
    <property type="project" value="TreeGrafter"/>
</dbReference>
<comment type="function">
    <text evidence="7 10">Allows the formation of correctly charged Asn-tRNA(Asn) or Gln-tRNA(Gln) through the transamidation of misacylated Asp-tRNA(Asn) or Glu-tRNA(Gln) in organisms which lack either or both of asparaginyl-tRNA or glutaminyl-tRNA synthetases. The reaction takes place in the presence of glutamine and ATP through an activated phospho-Asp-tRNA(Asn) or phospho-Glu-tRNA(Gln).</text>
</comment>
<evidence type="ECO:0000256" key="7">
    <source>
        <dbReference type="ARBA" id="ARBA00024799"/>
    </source>
</evidence>
<dbReference type="HAMAP" id="MF_00121">
    <property type="entry name" value="GatB"/>
    <property type="match status" value="1"/>
</dbReference>
<dbReference type="PANTHER" id="PTHR11659:SF0">
    <property type="entry name" value="GLUTAMYL-TRNA(GLN) AMIDOTRANSFERASE SUBUNIT B, MITOCHONDRIAL"/>
    <property type="match status" value="1"/>
</dbReference>
<comment type="catalytic activity">
    <reaction evidence="8 10">
        <text>L-aspartyl-tRNA(Asn) + L-glutamine + ATP + H2O = L-asparaginyl-tRNA(Asn) + L-glutamate + ADP + phosphate + 2 H(+)</text>
        <dbReference type="Rhea" id="RHEA:14513"/>
        <dbReference type="Rhea" id="RHEA-COMP:9674"/>
        <dbReference type="Rhea" id="RHEA-COMP:9677"/>
        <dbReference type="ChEBI" id="CHEBI:15377"/>
        <dbReference type="ChEBI" id="CHEBI:15378"/>
        <dbReference type="ChEBI" id="CHEBI:29985"/>
        <dbReference type="ChEBI" id="CHEBI:30616"/>
        <dbReference type="ChEBI" id="CHEBI:43474"/>
        <dbReference type="ChEBI" id="CHEBI:58359"/>
        <dbReference type="ChEBI" id="CHEBI:78515"/>
        <dbReference type="ChEBI" id="CHEBI:78516"/>
        <dbReference type="ChEBI" id="CHEBI:456216"/>
    </reaction>
</comment>
<dbReference type="PROSITE" id="PS01234">
    <property type="entry name" value="GATB"/>
    <property type="match status" value="1"/>
</dbReference>
<dbReference type="GO" id="GO:0006412">
    <property type="term" value="P:translation"/>
    <property type="evidence" value="ECO:0007669"/>
    <property type="project" value="UniProtKB-UniRule"/>
</dbReference>
<dbReference type="InterPro" id="IPR023168">
    <property type="entry name" value="GatB_Yqey_C_2"/>
</dbReference>
<evidence type="ECO:0000313" key="13">
    <source>
        <dbReference type="Proteomes" id="UP000228781"/>
    </source>
</evidence>
<dbReference type="NCBIfam" id="TIGR00133">
    <property type="entry name" value="gatB"/>
    <property type="match status" value="1"/>
</dbReference>
<organism evidence="12 13">
    <name type="scientific">candidate division WWE3 bacterium CG_4_9_14_0_2_um_filter_48_10</name>
    <dbReference type="NCBI Taxonomy" id="1975078"/>
    <lineage>
        <taxon>Bacteria</taxon>
        <taxon>Katanobacteria</taxon>
    </lineage>
</organism>
<keyword evidence="4 10" id="KW-0547">Nucleotide-binding</keyword>
<evidence type="ECO:0000256" key="9">
    <source>
        <dbReference type="ARBA" id="ARBA00047913"/>
    </source>
</evidence>
<sequence length="426" mass="48006">MKFVPVIGLEIHVQLNTKSKLFCSCSATSFGKRPNTQVCPVCLGLPGAIPAPPNKEAIKKAVLAALALNCKLAEECRFERKNYFYPDLPKGYQISQYQTAVGTEGKFEEVKIRRVHLEEDAAKLIHESGQTLIDFNRAGIPLLEIVTEPDLATSSQVKAVLKELRSLLRYLKVSDADMEKGSMRLEANVSLRKEGAGLPPYKVELKNINSFNFLVRALEKEIARQQILLQMGRKIVQETRGYSEKTGETFSQRRKEEVADYRYFPEPDLPPLTARILTYREKFILPEVQRQRLEKNYHLPLQYIETLMANPELADLFEETVKAAAEFTPKEIANVVVNRRFGDPKKLGVEGLARALKMSKKKVQLPEAEVARYIEKIILDNPKAVSDYKAGKEVAFHFLLGALVHVTRGKVAPAKAKDLLEKGLKS</sequence>
<dbReference type="Gene3D" id="1.10.10.410">
    <property type="match status" value="1"/>
</dbReference>
<reference evidence="13" key="1">
    <citation type="submission" date="2017-09" db="EMBL/GenBank/DDBJ databases">
        <title>Depth-based differentiation of microbial function through sediment-hosted aquifers and enrichment of novel symbionts in the deep terrestrial subsurface.</title>
        <authorList>
            <person name="Probst A.J."/>
            <person name="Ladd B."/>
            <person name="Jarett J.K."/>
            <person name="Geller-Mcgrath D.E."/>
            <person name="Sieber C.M.K."/>
            <person name="Emerson J.B."/>
            <person name="Anantharaman K."/>
            <person name="Thomas B.C."/>
            <person name="Malmstrom R."/>
            <person name="Stieglmeier M."/>
            <person name="Klingl A."/>
            <person name="Woyke T."/>
            <person name="Ryan C.M."/>
            <person name="Banfield J.F."/>
        </authorList>
    </citation>
    <scope>NUCLEOTIDE SEQUENCE [LARGE SCALE GENOMIC DNA]</scope>
</reference>
<evidence type="ECO:0000256" key="4">
    <source>
        <dbReference type="ARBA" id="ARBA00022741"/>
    </source>
</evidence>
<dbReference type="InterPro" id="IPR003789">
    <property type="entry name" value="Asn/Gln_tRNA_amidoTrase-B-like"/>
</dbReference>
<accession>A0A2M8EIJ7</accession>
<comment type="subunit">
    <text evidence="2 10">Heterotrimer of A, B and C subunits.</text>
</comment>
<dbReference type="EMBL" id="PFSK01000036">
    <property type="protein sequence ID" value="PJC22445.1"/>
    <property type="molecule type" value="Genomic_DNA"/>
</dbReference>